<evidence type="ECO:0000313" key="3">
    <source>
        <dbReference type="EMBL" id="WRS40628.1"/>
    </source>
</evidence>
<reference evidence="3 4" key="1">
    <citation type="submission" date="2023-12" db="EMBL/GenBank/DDBJ databases">
        <title>Thiobacillus sedimentum sp. nov., a chemolithoautotrophic sulfur-oxidizing bacterium isolated from freshwater sediment.</title>
        <authorList>
            <person name="Luo J."/>
            <person name="Dai C."/>
        </authorList>
    </citation>
    <scope>NUCLEOTIDE SEQUENCE [LARGE SCALE GENOMIC DNA]</scope>
    <source>
        <strain evidence="3 4">SCUT-2</strain>
    </source>
</reference>
<feature type="signal peptide" evidence="2">
    <location>
        <begin position="1"/>
        <end position="21"/>
    </location>
</feature>
<name>A0ABZ1CNP8_9PROT</name>
<keyword evidence="4" id="KW-1185">Reference proteome</keyword>
<dbReference type="Pfam" id="PF17263">
    <property type="entry name" value="DUF5329"/>
    <property type="match status" value="1"/>
</dbReference>
<keyword evidence="2" id="KW-0732">Signal</keyword>
<feature type="region of interest" description="Disordered" evidence="1">
    <location>
        <begin position="121"/>
        <end position="144"/>
    </location>
</feature>
<proteinExistence type="predicted"/>
<evidence type="ECO:0000313" key="4">
    <source>
        <dbReference type="Proteomes" id="UP001334732"/>
    </source>
</evidence>
<gene>
    <name evidence="3" type="ORF">VA613_07050</name>
</gene>
<organism evidence="3 4">
    <name type="scientific">Thiobacillus sedimenti</name>
    <dbReference type="NCBI Taxonomy" id="3110231"/>
    <lineage>
        <taxon>Bacteria</taxon>
        <taxon>Pseudomonadati</taxon>
        <taxon>Pseudomonadota</taxon>
        <taxon>Betaproteobacteria</taxon>
        <taxon>Nitrosomonadales</taxon>
        <taxon>Thiobacillaceae</taxon>
        <taxon>Thiobacillus</taxon>
    </lineage>
</organism>
<dbReference type="Proteomes" id="UP001334732">
    <property type="component" value="Chromosome"/>
</dbReference>
<evidence type="ECO:0000256" key="1">
    <source>
        <dbReference type="SAM" id="MobiDB-lite"/>
    </source>
</evidence>
<feature type="chain" id="PRO_5045859912" evidence="2">
    <location>
        <begin position="22"/>
        <end position="144"/>
    </location>
</feature>
<accession>A0ABZ1CNP8</accession>
<dbReference type="EMBL" id="CP141769">
    <property type="protein sequence ID" value="WRS40628.1"/>
    <property type="molecule type" value="Genomic_DNA"/>
</dbReference>
<evidence type="ECO:0000256" key="2">
    <source>
        <dbReference type="SAM" id="SignalP"/>
    </source>
</evidence>
<sequence length="144" mass="16171">MIKLAWLFPMTLLALSHAVFAASPGPETSAEIDSLLAYIGRSDCRFYRNGSWHDARTAEDHVRGKFLYFSARQEIHSTEDFIALAATKSSLSGRPYRVKCPGAPEQTSAAWLLGELHRERTMRSGEKPRARPSIQLDTPYPPEH</sequence>
<dbReference type="InterPro" id="IPR035242">
    <property type="entry name" value="DUF5329"/>
</dbReference>
<protein>
    <submittedName>
        <fullName evidence="3">DUF5329 domain-containing protein</fullName>
    </submittedName>
</protein>
<dbReference type="RefSeq" id="WP_324781155.1">
    <property type="nucleotide sequence ID" value="NZ_CP141769.1"/>
</dbReference>